<name>A0A8C6II30_MUSSI</name>
<dbReference type="SUPFAM" id="SSF46458">
    <property type="entry name" value="Globin-like"/>
    <property type="match status" value="1"/>
</dbReference>
<dbReference type="GeneTree" id="ENSGT00840000130532"/>
<keyword evidence="1" id="KW-0349">Heme</keyword>
<dbReference type="Pfam" id="PF16590">
    <property type="entry name" value="ESP"/>
    <property type="match status" value="1"/>
</dbReference>
<keyword evidence="5" id="KW-1185">Reference proteome</keyword>
<keyword evidence="2" id="KW-0479">Metal-binding</keyword>
<reference evidence="4" key="1">
    <citation type="submission" date="2025-08" db="UniProtKB">
        <authorList>
            <consortium name="Ensembl"/>
        </authorList>
    </citation>
    <scope>IDENTIFICATION</scope>
</reference>
<sequence length="136" mass="15854">GPLFPVMFLRQTQKEPTMSADREKNLKAVVDKIDCQSERNIKDTIEQKLCVSHQNQTLFEDLGNATTNKLNLSTFVSALSKCCTQKNQVNPVNLRKMDHRFQGTKLRHQQDNYTSTETYWNEFLNLVSHMLNSKYR</sequence>
<dbReference type="InterPro" id="IPR012292">
    <property type="entry name" value="Globin/Proto"/>
</dbReference>
<evidence type="ECO:0000313" key="4">
    <source>
        <dbReference type="Ensembl" id="ENSMSIP00000036213.1"/>
    </source>
</evidence>
<dbReference type="GO" id="GO:0005186">
    <property type="term" value="F:pheromone activity"/>
    <property type="evidence" value="ECO:0007669"/>
    <property type="project" value="InterPro"/>
</dbReference>
<dbReference type="Gene3D" id="1.10.490.10">
    <property type="entry name" value="Globins"/>
    <property type="match status" value="1"/>
</dbReference>
<dbReference type="Ensembl" id="ENSMSIT00000045597.1">
    <property type="protein sequence ID" value="ENSMSIP00000036213.1"/>
    <property type="gene ID" value="ENSMSIG00000030123.1"/>
</dbReference>
<dbReference type="Proteomes" id="UP000694415">
    <property type="component" value="Unplaced"/>
</dbReference>
<evidence type="ECO:0000313" key="5">
    <source>
        <dbReference type="Proteomes" id="UP000694415"/>
    </source>
</evidence>
<dbReference type="GO" id="GO:0020037">
    <property type="term" value="F:heme binding"/>
    <property type="evidence" value="ECO:0007669"/>
    <property type="project" value="InterPro"/>
</dbReference>
<proteinExistence type="predicted"/>
<protein>
    <submittedName>
        <fullName evidence="4">Uncharacterized protein</fullName>
    </submittedName>
</protein>
<keyword evidence="3" id="KW-0408">Iron</keyword>
<dbReference type="InterPro" id="IPR009050">
    <property type="entry name" value="Globin-like_sf"/>
</dbReference>
<dbReference type="CDD" id="cd14250">
    <property type="entry name" value="ESP36_like"/>
    <property type="match status" value="1"/>
</dbReference>
<organism evidence="4 5">
    <name type="scientific">Mus spicilegus</name>
    <name type="common">Mound-building mouse</name>
    <dbReference type="NCBI Taxonomy" id="10103"/>
    <lineage>
        <taxon>Eukaryota</taxon>
        <taxon>Metazoa</taxon>
        <taxon>Chordata</taxon>
        <taxon>Craniata</taxon>
        <taxon>Vertebrata</taxon>
        <taxon>Euteleostomi</taxon>
        <taxon>Mammalia</taxon>
        <taxon>Eutheria</taxon>
        <taxon>Euarchontoglires</taxon>
        <taxon>Glires</taxon>
        <taxon>Rodentia</taxon>
        <taxon>Myomorpha</taxon>
        <taxon>Muroidea</taxon>
        <taxon>Muridae</taxon>
        <taxon>Murinae</taxon>
        <taxon>Mus</taxon>
        <taxon>Mus</taxon>
    </lineage>
</organism>
<dbReference type="GO" id="GO:0019825">
    <property type="term" value="F:oxygen binding"/>
    <property type="evidence" value="ECO:0007669"/>
    <property type="project" value="InterPro"/>
</dbReference>
<dbReference type="InterPro" id="IPR032253">
    <property type="entry name" value="Esp1/Esp22"/>
</dbReference>
<reference evidence="4" key="2">
    <citation type="submission" date="2025-09" db="UniProtKB">
        <authorList>
            <consortium name="Ensembl"/>
        </authorList>
    </citation>
    <scope>IDENTIFICATION</scope>
</reference>
<evidence type="ECO:0000256" key="1">
    <source>
        <dbReference type="ARBA" id="ARBA00022617"/>
    </source>
</evidence>
<dbReference type="GO" id="GO:0005615">
    <property type="term" value="C:extracellular space"/>
    <property type="evidence" value="ECO:0007669"/>
    <property type="project" value="InterPro"/>
</dbReference>
<dbReference type="AlphaFoldDB" id="A0A8C6II30"/>
<dbReference type="GO" id="GO:0046872">
    <property type="term" value="F:metal ion binding"/>
    <property type="evidence" value="ECO:0007669"/>
    <property type="project" value="UniProtKB-KW"/>
</dbReference>
<evidence type="ECO:0000256" key="3">
    <source>
        <dbReference type="ARBA" id="ARBA00023004"/>
    </source>
</evidence>
<accession>A0A8C6II30</accession>
<evidence type="ECO:0000256" key="2">
    <source>
        <dbReference type="ARBA" id="ARBA00022723"/>
    </source>
</evidence>